<evidence type="ECO:0000313" key="1">
    <source>
        <dbReference type="EMBL" id="NEB95208.1"/>
    </source>
</evidence>
<dbReference type="EMBL" id="JAAGMR010000300">
    <property type="protein sequence ID" value="NEB95208.1"/>
    <property type="molecule type" value="Genomic_DNA"/>
</dbReference>
<accession>A0A7K3QZ79</accession>
<reference evidence="1 2" key="1">
    <citation type="submission" date="2020-01" db="EMBL/GenBank/DDBJ databases">
        <title>Insect and environment-associated Actinomycetes.</title>
        <authorList>
            <person name="Currrie C."/>
            <person name="Chevrette M."/>
            <person name="Carlson C."/>
            <person name="Stubbendieck R."/>
            <person name="Wendt-Pienkowski E."/>
        </authorList>
    </citation>
    <scope>NUCLEOTIDE SEQUENCE [LARGE SCALE GENOMIC DNA]</scope>
    <source>
        <strain evidence="1 2">SID7754</strain>
    </source>
</reference>
<dbReference type="AlphaFoldDB" id="A0A7K3QZ79"/>
<proteinExistence type="predicted"/>
<name>A0A7K3QZ79_9ACTN</name>
<protein>
    <submittedName>
        <fullName evidence="1">Uncharacterized protein</fullName>
    </submittedName>
</protein>
<organism evidence="1 2">
    <name type="scientific">Streptomyces bauhiniae</name>
    <dbReference type="NCBI Taxonomy" id="2340725"/>
    <lineage>
        <taxon>Bacteria</taxon>
        <taxon>Bacillati</taxon>
        <taxon>Actinomycetota</taxon>
        <taxon>Actinomycetes</taxon>
        <taxon>Kitasatosporales</taxon>
        <taxon>Streptomycetaceae</taxon>
        <taxon>Streptomyces</taxon>
    </lineage>
</organism>
<gene>
    <name evidence="1" type="ORF">G3I21_26600</name>
</gene>
<sequence length="272" mass="31419">MTRTQEDLHQAAVAQVITHYLYECGELSEDVPSRRLKDRVSRALNGSVMSVETLTWFIEAFEMDDKHREDLWEATRFVENDPGRGIAYTLRSRRPMAKPQRHRTVSLFERYSVGPTRSLAERRTYHTIRAVEDGVDAYFFNYEPWASAIEVLQGGVLGERCTYGNGLTGIDIVLSESLRRMQTATLEYRVEFPSGCRDATEVRRPAFARAENVDMAVEFVSAELPRKLWWCIWDDHLEGSAVREQVLALKGRTARMSTPFVEETVVGFRWEW</sequence>
<dbReference type="Proteomes" id="UP000470520">
    <property type="component" value="Unassembled WGS sequence"/>
</dbReference>
<evidence type="ECO:0000313" key="2">
    <source>
        <dbReference type="Proteomes" id="UP000470520"/>
    </source>
</evidence>
<comment type="caution">
    <text evidence="1">The sequence shown here is derived from an EMBL/GenBank/DDBJ whole genome shotgun (WGS) entry which is preliminary data.</text>
</comment>
<dbReference type="RefSeq" id="WP_164193654.1">
    <property type="nucleotide sequence ID" value="NZ_JAAGMR010000300.1"/>
</dbReference>